<dbReference type="Gene3D" id="1.10.287.70">
    <property type="match status" value="1"/>
</dbReference>
<feature type="transmembrane region" description="Helical" evidence="1">
    <location>
        <begin position="72"/>
        <end position="96"/>
    </location>
</feature>
<feature type="transmembrane region" description="Helical" evidence="1">
    <location>
        <begin position="189"/>
        <end position="212"/>
    </location>
</feature>
<evidence type="ECO:0000313" key="4">
    <source>
        <dbReference type="WBParaSite" id="ALUE_0001089601-mRNA-1"/>
    </source>
</evidence>
<proteinExistence type="predicted"/>
<keyword evidence="1" id="KW-0472">Membrane</keyword>
<dbReference type="SUPFAM" id="SSF81324">
    <property type="entry name" value="Voltage-gated potassium channels"/>
    <property type="match status" value="1"/>
</dbReference>
<dbReference type="WBParaSite" id="ALUE_0001089601-mRNA-1">
    <property type="protein sequence ID" value="ALUE_0001089601-mRNA-1"/>
    <property type="gene ID" value="ALUE_0001089601"/>
</dbReference>
<evidence type="ECO:0000259" key="2">
    <source>
        <dbReference type="Pfam" id="PF07885"/>
    </source>
</evidence>
<evidence type="ECO:0000256" key="1">
    <source>
        <dbReference type="SAM" id="Phobius"/>
    </source>
</evidence>
<reference evidence="4" key="1">
    <citation type="submission" date="2023-03" db="UniProtKB">
        <authorList>
            <consortium name="WormBaseParasite"/>
        </authorList>
    </citation>
    <scope>IDENTIFICATION</scope>
</reference>
<accession>A0A9J2PMX4</accession>
<feature type="transmembrane region" description="Helical" evidence="1">
    <location>
        <begin position="268"/>
        <end position="289"/>
    </location>
</feature>
<organism evidence="3 4">
    <name type="scientific">Ascaris lumbricoides</name>
    <name type="common">Giant roundworm</name>
    <dbReference type="NCBI Taxonomy" id="6252"/>
    <lineage>
        <taxon>Eukaryota</taxon>
        <taxon>Metazoa</taxon>
        <taxon>Ecdysozoa</taxon>
        <taxon>Nematoda</taxon>
        <taxon>Chromadorea</taxon>
        <taxon>Rhabditida</taxon>
        <taxon>Spirurina</taxon>
        <taxon>Ascaridomorpha</taxon>
        <taxon>Ascaridoidea</taxon>
        <taxon>Ascarididae</taxon>
        <taxon>Ascaris</taxon>
    </lineage>
</organism>
<dbReference type="InterPro" id="IPR013099">
    <property type="entry name" value="K_chnl_dom"/>
</dbReference>
<dbReference type="Pfam" id="PF07885">
    <property type="entry name" value="Ion_trans_2"/>
    <property type="match status" value="1"/>
</dbReference>
<feature type="transmembrane region" description="Helical" evidence="1">
    <location>
        <begin position="245"/>
        <end position="262"/>
    </location>
</feature>
<feature type="domain" description="Potassium channel" evidence="2">
    <location>
        <begin position="154"/>
        <end position="209"/>
    </location>
</feature>
<feature type="transmembrane region" description="Helical" evidence="1">
    <location>
        <begin position="158"/>
        <end position="177"/>
    </location>
</feature>
<protein>
    <submittedName>
        <fullName evidence="4">Potassium channel domain-containing protein</fullName>
    </submittedName>
</protein>
<name>A0A9J2PMX4_ASCLU</name>
<keyword evidence="3" id="KW-1185">Reference proteome</keyword>
<keyword evidence="1" id="KW-0812">Transmembrane</keyword>
<evidence type="ECO:0000313" key="3">
    <source>
        <dbReference type="Proteomes" id="UP000036681"/>
    </source>
</evidence>
<dbReference type="Proteomes" id="UP000036681">
    <property type="component" value="Unplaced"/>
</dbReference>
<sequence length="373" mass="43999">MLIRRYSSMFDSSQYSRIRLPRSPSEMRLAEEEADQISLFNSRTPSPTCENLANRFDQVCLTQRRVPCFRPLYLSILLISFWLFASVTLLAAEIWLQNERNFLSSNISDERRLKFLIRFARFHYHIPISSREWDESANHLIERYEDEVFSPSTRIWKFSNAFLFVFSLLTTIGNIPGAQRMRLSDNGRLIVLLWSPFGICLYYYCIWILSLVLYKLPVEWQLCLLMSSVMLVAGRTFFLLLSRSFTANHAYSFMFTLLNIGIGESDRLFSIPSLLALHAIFWCFVMLALRHILDWRSRLYVRVIRAQPLRQLLCNIRARQRVSATDLIHYYRKKNILNKLHYYLLTDVDKSLIDMAIDDLKNFAHQQQPDGIT</sequence>
<dbReference type="AlphaFoldDB" id="A0A9J2PMX4"/>
<feature type="transmembrane region" description="Helical" evidence="1">
    <location>
        <begin position="218"/>
        <end position="238"/>
    </location>
</feature>
<keyword evidence="1" id="KW-1133">Transmembrane helix</keyword>